<dbReference type="STRING" id="648996.Theam_0078"/>
<dbReference type="RefSeq" id="WP_013536838.1">
    <property type="nucleotide sequence ID" value="NC_014926.1"/>
</dbReference>
<proteinExistence type="predicted"/>
<sequence>MEISSVKIPTPHIEEGAAQIDIPKPELLERLSNQILGAERLGQEVEIKLPLREFIAILNIFGLENSKIAGAESTVTGQMVDEQLEKYAQHVKNSGLKDKFYSMVKEVTVKVLENEVAVKLDPNGENSKIELKVQILPAPIGSESLPSKEVSPSSLGLELYSLVNLLTEEVDGSLYRYPLASRRERSHGTISFLTEDSVVEILSNIRNQAERKTYILRELFEIESSNESNGSQVTFSNLSSGPKECLENQKMEYCVSLLSLEPFKESEEGVKLQNFDVIVGGRKLSNKLKLKAAVVYNENGESKNLKLEKRLVAIKPKVERIKELCITDSSFRDAFTGGKDINTLSDEEIRKKAAALAVTMFILPRNLQTLMKGLEKNGDLPKRVLKTDIEIYEKTLPILIKAGESLIDRLREGKNVLNTVISAIDEKNEKQ</sequence>
<keyword evidence="2" id="KW-1185">Reference proteome</keyword>
<dbReference type="Proteomes" id="UP000006362">
    <property type="component" value="Chromosome"/>
</dbReference>
<reference evidence="1" key="1">
    <citation type="submission" date="2011-01" db="EMBL/GenBank/DDBJ databases">
        <title>Complete sequence of chromosome of Thermovibrio ammonificans HB-1.</title>
        <authorList>
            <consortium name="US DOE Joint Genome Institute"/>
            <person name="Lucas S."/>
            <person name="Copeland A."/>
            <person name="Lapidus A."/>
            <person name="Cheng J.-F."/>
            <person name="Goodwin L."/>
            <person name="Pitluck S."/>
            <person name="Davenport K."/>
            <person name="Detter J.C."/>
            <person name="Han C."/>
            <person name="Tapia R."/>
            <person name="Land M."/>
            <person name="Hauser L."/>
            <person name="Kyrpides N."/>
            <person name="Ivanova N."/>
            <person name="Ovchinnikova G."/>
            <person name="Vetriani C."/>
            <person name="Woyke T."/>
        </authorList>
    </citation>
    <scope>NUCLEOTIDE SEQUENCE [LARGE SCALE GENOMIC DNA]</scope>
    <source>
        <strain evidence="1">HB-1</strain>
    </source>
</reference>
<name>E8T347_THEA1</name>
<protein>
    <submittedName>
        <fullName evidence="1">Uncharacterized protein</fullName>
    </submittedName>
</protein>
<dbReference type="AlphaFoldDB" id="E8T347"/>
<accession>E8T347</accession>
<evidence type="ECO:0000313" key="1">
    <source>
        <dbReference type="EMBL" id="ADU96052.1"/>
    </source>
</evidence>
<evidence type="ECO:0000313" key="2">
    <source>
        <dbReference type="Proteomes" id="UP000006362"/>
    </source>
</evidence>
<dbReference type="EMBL" id="CP002444">
    <property type="protein sequence ID" value="ADU96052.1"/>
    <property type="molecule type" value="Genomic_DNA"/>
</dbReference>
<organism evidence="1 2">
    <name type="scientific">Thermovibrio ammonificans (strain DSM 15698 / JCM 12110 / HB-1)</name>
    <dbReference type="NCBI Taxonomy" id="648996"/>
    <lineage>
        <taxon>Bacteria</taxon>
        <taxon>Pseudomonadati</taxon>
        <taxon>Aquificota</taxon>
        <taxon>Aquificia</taxon>
        <taxon>Desulfurobacteriales</taxon>
        <taxon>Desulfurobacteriaceae</taxon>
        <taxon>Thermovibrio</taxon>
    </lineage>
</organism>
<dbReference type="KEGG" id="tam:Theam_0078"/>
<gene>
    <name evidence="1" type="ordered locus">Theam_0078</name>
</gene>
<dbReference type="HOGENOM" id="CLU_636051_0_0_0"/>